<reference evidence="1 2" key="1">
    <citation type="submission" date="2017-02" db="EMBL/GenBank/DDBJ databases">
        <title>Draft genome sequence of Haemophilus felis CCUG 31170 type strain.</title>
        <authorList>
            <person name="Engstrom-Jakobsson H."/>
            <person name="Salva-Serra F."/>
            <person name="Thorell K."/>
            <person name="Gonzales-Siles L."/>
            <person name="Karlsson R."/>
            <person name="Boulund F."/>
            <person name="Engstrand L."/>
            <person name="Kristiansson E."/>
            <person name="Moore E."/>
        </authorList>
    </citation>
    <scope>NUCLEOTIDE SEQUENCE [LARGE SCALE GENOMIC DNA]</scope>
    <source>
        <strain evidence="1 2">CCUG 31170</strain>
    </source>
</reference>
<keyword evidence="2" id="KW-1185">Reference proteome</keyword>
<protein>
    <submittedName>
        <fullName evidence="1">Uncharacterized protein</fullName>
    </submittedName>
</protein>
<dbReference type="STRING" id="123822.B0188_08615"/>
<evidence type="ECO:0000313" key="1">
    <source>
        <dbReference type="EMBL" id="OOS02478.1"/>
    </source>
</evidence>
<gene>
    <name evidence="1" type="ORF">B0188_08615</name>
</gene>
<dbReference type="Proteomes" id="UP000190023">
    <property type="component" value="Unassembled WGS sequence"/>
</dbReference>
<comment type="caution">
    <text evidence="1">The sequence shown here is derived from an EMBL/GenBank/DDBJ whole genome shotgun (WGS) entry which is preliminary data.</text>
</comment>
<dbReference type="AlphaFoldDB" id="A0A1T0AX61"/>
<proteinExistence type="predicted"/>
<evidence type="ECO:0000313" key="2">
    <source>
        <dbReference type="Proteomes" id="UP000190023"/>
    </source>
</evidence>
<organism evidence="1 2">
    <name type="scientific">[Haemophilus] felis</name>
    <dbReference type="NCBI Taxonomy" id="123822"/>
    <lineage>
        <taxon>Bacteria</taxon>
        <taxon>Pseudomonadati</taxon>
        <taxon>Pseudomonadota</taxon>
        <taxon>Gammaproteobacteria</taxon>
        <taxon>Pasteurellales</taxon>
        <taxon>Pasteurellaceae</taxon>
    </lineage>
</organism>
<sequence>MNQENEPRAKLEKICDKVFLSDLVGSHKWNKRIENNYCNSIVYFQRVSGVEIEVKAYMQTSVKAVVYLFIGNRTDIKNIVNKISFSICKKSGFEKDIIKRLELNILSEHIETILKNRKIEKERKDDIQFKMDILKRFFSFDSGYKGGEHLARRSFFSGTNRYRTFDIDNLGRDMPTLTIRADTDFLMKIVAFADDLIKKGA</sequence>
<dbReference type="EMBL" id="MUYB01000036">
    <property type="protein sequence ID" value="OOS02478.1"/>
    <property type="molecule type" value="Genomic_DNA"/>
</dbReference>
<name>A0A1T0AX61_9PAST</name>
<accession>A0A1T0AX61</accession>